<dbReference type="PANTHER" id="PTHR47512">
    <property type="entry name" value="EXPRESSED PROTEIN"/>
    <property type="match status" value="1"/>
</dbReference>
<dbReference type="OrthoDB" id="162989at2759"/>
<dbReference type="Proteomes" id="UP000516437">
    <property type="component" value="Chromosome 3"/>
</dbReference>
<gene>
    <name evidence="2" type="ORF">CJ030_MR3G015029</name>
</gene>
<evidence type="ECO:0008006" key="4">
    <source>
        <dbReference type="Google" id="ProtNLM"/>
    </source>
</evidence>
<dbReference type="PANTHER" id="PTHR47512:SF3">
    <property type="entry name" value="CHALCONE-FLAVONONE ISOMERASE FAMILY PROTEIN"/>
    <property type="match status" value="1"/>
</dbReference>
<feature type="compositionally biased region" description="Basic and acidic residues" evidence="1">
    <location>
        <begin position="33"/>
        <end position="42"/>
    </location>
</feature>
<feature type="region of interest" description="Disordered" evidence="1">
    <location>
        <begin position="212"/>
        <end position="297"/>
    </location>
</feature>
<evidence type="ECO:0000256" key="1">
    <source>
        <dbReference type="SAM" id="MobiDB-lite"/>
    </source>
</evidence>
<feature type="region of interest" description="Disordered" evidence="1">
    <location>
        <begin position="336"/>
        <end position="379"/>
    </location>
</feature>
<keyword evidence="3" id="KW-1185">Reference proteome</keyword>
<feature type="compositionally biased region" description="Polar residues" evidence="1">
    <location>
        <begin position="1"/>
        <end position="16"/>
    </location>
</feature>
<accession>A0A6A1W1S7</accession>
<evidence type="ECO:0000313" key="2">
    <source>
        <dbReference type="EMBL" id="KAB1219055.1"/>
    </source>
</evidence>
<dbReference type="AlphaFoldDB" id="A0A6A1W1S7"/>
<feature type="region of interest" description="Disordered" evidence="1">
    <location>
        <begin position="1"/>
        <end position="100"/>
    </location>
</feature>
<feature type="compositionally biased region" description="Acidic residues" evidence="1">
    <location>
        <begin position="263"/>
        <end position="297"/>
    </location>
</feature>
<protein>
    <recommendedName>
        <fullName evidence="4">Chalcone-flavanone isomerase family protein</fullName>
    </recommendedName>
</protein>
<dbReference type="EMBL" id="RXIC02000021">
    <property type="protein sequence ID" value="KAB1219055.1"/>
    <property type="molecule type" value="Genomic_DNA"/>
</dbReference>
<reference evidence="2 3" key="1">
    <citation type="journal article" date="2019" name="Plant Biotechnol. J.">
        <title>The red bayberry genome and genetic basis of sex determination.</title>
        <authorList>
            <person name="Jia H.M."/>
            <person name="Jia H.J."/>
            <person name="Cai Q.L."/>
            <person name="Wang Y."/>
            <person name="Zhao H.B."/>
            <person name="Yang W.F."/>
            <person name="Wang G.Y."/>
            <person name="Li Y.H."/>
            <person name="Zhan D.L."/>
            <person name="Shen Y.T."/>
            <person name="Niu Q.F."/>
            <person name="Chang L."/>
            <person name="Qiu J."/>
            <person name="Zhao L."/>
            <person name="Xie H.B."/>
            <person name="Fu W.Y."/>
            <person name="Jin J."/>
            <person name="Li X.W."/>
            <person name="Jiao Y."/>
            <person name="Zhou C.C."/>
            <person name="Tu T."/>
            <person name="Chai C.Y."/>
            <person name="Gao J.L."/>
            <person name="Fan L.J."/>
            <person name="van de Weg E."/>
            <person name="Wang J.Y."/>
            <person name="Gao Z.S."/>
        </authorList>
    </citation>
    <scope>NUCLEOTIDE SEQUENCE [LARGE SCALE GENOMIC DNA]</scope>
    <source>
        <tissue evidence="2">Leaves</tissue>
    </source>
</reference>
<sequence>MESPSSARRVTRSQTLAGHANSDNSINSIPISRKIEDSEKGVSKSRQRSVKQQQDRSALIDITNDSPIVGLAMSSLGTPSSSIAKQRSSRAKNSTPGSGEALLRGQVKTLLQRVEEEAELSKISQESRPFLHVQGFVNSPTGLLAPTPANTPHVSNLSGNNTSTGSASAVPSAVVEEQLISQVVSYILFDGKKQESLESEKTLITRSLLQDFSEKSEGSDSSECSSGMSFQAGAEGSNDKEKSSAEDDDASVWSMQVNASTHDEDEEEAIEEGEEEEYYDEEEDGIEEEEEEDDGGLVDELCEGISKIFVNETRMAPKFAGKHTRFMYNSDDELVGAEESAKSQDSTGFSPTILRLKGLPTPKGKHLRFPVQEEEEGEN</sequence>
<feature type="compositionally biased region" description="Low complexity" evidence="1">
    <location>
        <begin position="219"/>
        <end position="229"/>
    </location>
</feature>
<feature type="compositionally biased region" description="Low complexity" evidence="1">
    <location>
        <begin position="21"/>
        <end position="32"/>
    </location>
</feature>
<comment type="caution">
    <text evidence="2">The sequence shown here is derived from an EMBL/GenBank/DDBJ whole genome shotgun (WGS) entry which is preliminary data.</text>
</comment>
<proteinExistence type="predicted"/>
<evidence type="ECO:0000313" key="3">
    <source>
        <dbReference type="Proteomes" id="UP000516437"/>
    </source>
</evidence>
<name>A0A6A1W1S7_9ROSI</name>
<feature type="compositionally biased region" description="Polar residues" evidence="1">
    <location>
        <begin position="75"/>
        <end position="97"/>
    </location>
</feature>
<organism evidence="2 3">
    <name type="scientific">Morella rubra</name>
    <name type="common">Chinese bayberry</name>
    <dbReference type="NCBI Taxonomy" id="262757"/>
    <lineage>
        <taxon>Eukaryota</taxon>
        <taxon>Viridiplantae</taxon>
        <taxon>Streptophyta</taxon>
        <taxon>Embryophyta</taxon>
        <taxon>Tracheophyta</taxon>
        <taxon>Spermatophyta</taxon>
        <taxon>Magnoliopsida</taxon>
        <taxon>eudicotyledons</taxon>
        <taxon>Gunneridae</taxon>
        <taxon>Pentapetalae</taxon>
        <taxon>rosids</taxon>
        <taxon>fabids</taxon>
        <taxon>Fagales</taxon>
        <taxon>Myricaceae</taxon>
        <taxon>Morella</taxon>
    </lineage>
</organism>